<dbReference type="RefSeq" id="WP_227776492.1">
    <property type="nucleotide sequence ID" value="NZ_BAABKX010000001.1"/>
</dbReference>
<dbReference type="PANTHER" id="PTHR31462">
    <property type="entry name" value="ENDOSOMAL/LYSOSOMAL POTASSIUM CHANNEL TMEM175"/>
    <property type="match status" value="1"/>
</dbReference>
<feature type="transmembrane region" description="Helical" evidence="13">
    <location>
        <begin position="57"/>
        <end position="75"/>
    </location>
</feature>
<dbReference type="Proteomes" id="UP001501729">
    <property type="component" value="Unassembled WGS sequence"/>
</dbReference>
<evidence type="ECO:0000313" key="15">
    <source>
        <dbReference type="Proteomes" id="UP001501729"/>
    </source>
</evidence>
<dbReference type="GO" id="GO:0015252">
    <property type="term" value="F:proton channel activity"/>
    <property type="evidence" value="ECO:0007669"/>
    <property type="project" value="InterPro"/>
</dbReference>
<sequence>MVRVVEGEGTDRIEAISDGVFAIVLTLLVLQFEVPTVPPAQADSQLPSQLLEFQSLLFSYLLSFFAVGLYWVIHQNIFQQIEHHDRILLYLNLLFLLTISFLPFPTELVGTYSTRLTWGLYATNFALVGVTMTATWWYAARRGFTTEEISTHDAWLISLRGLTAPAVFLFSMLVSVVSLNLAYWTPLLIVPLQVWWVRRYRSLQDEL</sequence>
<evidence type="ECO:0000256" key="10">
    <source>
        <dbReference type="ARBA" id="ARBA00023136"/>
    </source>
</evidence>
<reference evidence="14 15" key="1">
    <citation type="journal article" date="2019" name="Int. J. Syst. Evol. Microbiol.">
        <title>The Global Catalogue of Microorganisms (GCM) 10K type strain sequencing project: providing services to taxonomists for standard genome sequencing and annotation.</title>
        <authorList>
            <consortium name="The Broad Institute Genomics Platform"/>
            <consortium name="The Broad Institute Genome Sequencing Center for Infectious Disease"/>
            <person name="Wu L."/>
            <person name="Ma J."/>
        </authorList>
    </citation>
    <scope>NUCLEOTIDE SEQUENCE [LARGE SCALE GENOMIC DNA]</scope>
    <source>
        <strain evidence="14 15">JCM 17504</strain>
    </source>
</reference>
<evidence type="ECO:0000256" key="13">
    <source>
        <dbReference type="SAM" id="Phobius"/>
    </source>
</evidence>
<dbReference type="GO" id="GO:0016020">
    <property type="term" value="C:membrane"/>
    <property type="evidence" value="ECO:0007669"/>
    <property type="project" value="UniProtKB-SubCell"/>
</dbReference>
<comment type="similarity">
    <text evidence="2">Belongs to the TMEM175 family.</text>
</comment>
<protein>
    <submittedName>
        <fullName evidence="14">TMEM175 family protein</fullName>
    </submittedName>
</protein>
<keyword evidence="4" id="KW-0633">Potassium transport</keyword>
<name>A0AAV3UFF5_9EURY</name>
<evidence type="ECO:0000256" key="7">
    <source>
        <dbReference type="ARBA" id="ARBA00022958"/>
    </source>
</evidence>
<proteinExistence type="inferred from homology"/>
<evidence type="ECO:0000256" key="12">
    <source>
        <dbReference type="ARBA" id="ARBA00034430"/>
    </source>
</evidence>
<dbReference type="AlphaFoldDB" id="A0AAV3UFF5"/>
<dbReference type="InterPro" id="IPR010617">
    <property type="entry name" value="TMEM175-like"/>
</dbReference>
<keyword evidence="6" id="KW-0631">Potassium channel</keyword>
<keyword evidence="11" id="KW-0407">Ion channel</keyword>
<comment type="subcellular location">
    <subcellularLocation>
        <location evidence="1">Membrane</location>
        <topology evidence="1">Multi-pass membrane protein</topology>
    </subcellularLocation>
</comment>
<evidence type="ECO:0000256" key="11">
    <source>
        <dbReference type="ARBA" id="ARBA00023303"/>
    </source>
</evidence>
<evidence type="ECO:0000256" key="2">
    <source>
        <dbReference type="ARBA" id="ARBA00006920"/>
    </source>
</evidence>
<gene>
    <name evidence="14" type="ORF">GCM10025751_17250</name>
</gene>
<keyword evidence="15" id="KW-1185">Reference proteome</keyword>
<comment type="catalytic activity">
    <reaction evidence="12">
        <text>K(+)(in) = K(+)(out)</text>
        <dbReference type="Rhea" id="RHEA:29463"/>
        <dbReference type="ChEBI" id="CHEBI:29103"/>
    </reaction>
</comment>
<feature type="transmembrane region" description="Helical" evidence="13">
    <location>
        <begin position="118"/>
        <end position="140"/>
    </location>
</feature>
<keyword evidence="3" id="KW-0813">Transport</keyword>
<organism evidence="14 15">
    <name type="scientific">Haladaptatus pallidirubidus</name>
    <dbReference type="NCBI Taxonomy" id="1008152"/>
    <lineage>
        <taxon>Archaea</taxon>
        <taxon>Methanobacteriati</taxon>
        <taxon>Methanobacteriota</taxon>
        <taxon>Stenosarchaea group</taxon>
        <taxon>Halobacteria</taxon>
        <taxon>Halobacteriales</taxon>
        <taxon>Haladaptataceae</taxon>
        <taxon>Haladaptatus</taxon>
    </lineage>
</organism>
<keyword evidence="5 13" id="KW-0812">Transmembrane</keyword>
<dbReference type="EMBL" id="BAABKX010000001">
    <property type="protein sequence ID" value="GAA5047116.1"/>
    <property type="molecule type" value="Genomic_DNA"/>
</dbReference>
<evidence type="ECO:0000256" key="9">
    <source>
        <dbReference type="ARBA" id="ARBA00023065"/>
    </source>
</evidence>
<feature type="transmembrane region" description="Helical" evidence="13">
    <location>
        <begin position="87"/>
        <end position="106"/>
    </location>
</feature>
<evidence type="ECO:0000256" key="8">
    <source>
        <dbReference type="ARBA" id="ARBA00022989"/>
    </source>
</evidence>
<dbReference type="PANTHER" id="PTHR31462:SF5">
    <property type="entry name" value="ENDOSOMAL_LYSOSOMAL PROTON CHANNEL TMEM175"/>
    <property type="match status" value="1"/>
</dbReference>
<dbReference type="GeneID" id="68612317"/>
<keyword evidence="8 13" id="KW-1133">Transmembrane helix</keyword>
<dbReference type="Pfam" id="PF06736">
    <property type="entry name" value="TMEM175"/>
    <property type="match status" value="1"/>
</dbReference>
<feature type="transmembrane region" description="Helical" evidence="13">
    <location>
        <begin position="20"/>
        <end position="37"/>
    </location>
</feature>
<evidence type="ECO:0000313" key="14">
    <source>
        <dbReference type="EMBL" id="GAA5047116.1"/>
    </source>
</evidence>
<evidence type="ECO:0000256" key="5">
    <source>
        <dbReference type="ARBA" id="ARBA00022692"/>
    </source>
</evidence>
<evidence type="ECO:0000256" key="4">
    <source>
        <dbReference type="ARBA" id="ARBA00022538"/>
    </source>
</evidence>
<comment type="caution">
    <text evidence="14">The sequence shown here is derived from an EMBL/GenBank/DDBJ whole genome shotgun (WGS) entry which is preliminary data.</text>
</comment>
<dbReference type="GO" id="GO:0005267">
    <property type="term" value="F:potassium channel activity"/>
    <property type="evidence" value="ECO:0007669"/>
    <property type="project" value="UniProtKB-KW"/>
</dbReference>
<evidence type="ECO:0000256" key="3">
    <source>
        <dbReference type="ARBA" id="ARBA00022448"/>
    </source>
</evidence>
<keyword evidence="7" id="KW-0630">Potassium</keyword>
<evidence type="ECO:0000256" key="1">
    <source>
        <dbReference type="ARBA" id="ARBA00004141"/>
    </source>
</evidence>
<keyword evidence="9" id="KW-0406">Ion transport</keyword>
<accession>A0AAV3UFF5</accession>
<evidence type="ECO:0000256" key="6">
    <source>
        <dbReference type="ARBA" id="ARBA00022826"/>
    </source>
</evidence>
<keyword evidence="10 13" id="KW-0472">Membrane</keyword>